<dbReference type="GeneTree" id="ENSGT01120000272706"/>
<reference evidence="1 2" key="1">
    <citation type="submission" date="2020-10" db="EMBL/GenBank/DDBJ databases">
        <title>Pygocentrus nattereri (red-bellied piranha) genome, fPygNat1, primary haplotype.</title>
        <authorList>
            <person name="Myers G."/>
            <person name="Meyer A."/>
            <person name="Karagic N."/>
            <person name="Pippel M."/>
            <person name="Winkler S."/>
            <person name="Tracey A."/>
            <person name="Wood J."/>
            <person name="Formenti G."/>
            <person name="Howe K."/>
            <person name="Fedrigo O."/>
            <person name="Jarvis E.D."/>
        </authorList>
    </citation>
    <scope>NUCLEOTIDE SEQUENCE [LARGE SCALE GENOMIC DNA]</scope>
</reference>
<dbReference type="InterPro" id="IPR036397">
    <property type="entry name" value="RNaseH_sf"/>
</dbReference>
<name>A0AAR2LSB3_PYGNA</name>
<accession>A0AAR2LSB3</accession>
<keyword evidence="2" id="KW-1185">Reference proteome</keyword>
<evidence type="ECO:0000313" key="1">
    <source>
        <dbReference type="Ensembl" id="ENSPNAP00000079478.1"/>
    </source>
</evidence>
<reference evidence="1" key="3">
    <citation type="submission" date="2025-09" db="UniProtKB">
        <authorList>
            <consortium name="Ensembl"/>
        </authorList>
    </citation>
    <scope>IDENTIFICATION</scope>
</reference>
<sequence>MGIKVDLRGFERAVVVGARRAGLSISETADLLGFSHTTISRVYRERSEKRKYPVSGQGQKRMGRLVPDDRKATITQITTCYNQGMQNTTSEWKNVAWSDESRFQLRHSDGRVRIWHKHESMDPSLLLLTIRIMHHVTKLISSQTGFLNMTVSSNVLQWPPHSADLNPIEHLWDVVKWEIRIIDVQLTNLQQLRDEHLGQLNDGLPLFRREMTELVLYKVIHSLEHTNSQ</sequence>
<protein>
    <recommendedName>
        <fullName evidence="3">Tc1-like transposase DDE domain-containing protein</fullName>
    </recommendedName>
</protein>
<reference evidence="1" key="2">
    <citation type="submission" date="2025-08" db="UniProtKB">
        <authorList>
            <consortium name="Ensembl"/>
        </authorList>
    </citation>
    <scope>IDENTIFICATION</scope>
</reference>
<organism evidence="1 2">
    <name type="scientific">Pygocentrus nattereri</name>
    <name type="common">Red-bellied piranha</name>
    <dbReference type="NCBI Taxonomy" id="42514"/>
    <lineage>
        <taxon>Eukaryota</taxon>
        <taxon>Metazoa</taxon>
        <taxon>Chordata</taxon>
        <taxon>Craniata</taxon>
        <taxon>Vertebrata</taxon>
        <taxon>Euteleostomi</taxon>
        <taxon>Actinopterygii</taxon>
        <taxon>Neopterygii</taxon>
        <taxon>Teleostei</taxon>
        <taxon>Ostariophysi</taxon>
        <taxon>Characiformes</taxon>
        <taxon>Characoidei</taxon>
        <taxon>Pygocentrus</taxon>
    </lineage>
</organism>
<dbReference type="Proteomes" id="UP001501920">
    <property type="component" value="Chromosome 27"/>
</dbReference>
<dbReference type="Ensembl" id="ENSPNAT00000070997.1">
    <property type="protein sequence ID" value="ENSPNAP00000079478.1"/>
    <property type="gene ID" value="ENSPNAG00000032326.1"/>
</dbReference>
<dbReference type="Gene3D" id="3.30.420.10">
    <property type="entry name" value="Ribonuclease H-like superfamily/Ribonuclease H"/>
    <property type="match status" value="2"/>
</dbReference>
<dbReference type="GO" id="GO:0003676">
    <property type="term" value="F:nucleic acid binding"/>
    <property type="evidence" value="ECO:0007669"/>
    <property type="project" value="InterPro"/>
</dbReference>
<dbReference type="AlphaFoldDB" id="A0AAR2LSB3"/>
<evidence type="ECO:0008006" key="3">
    <source>
        <dbReference type="Google" id="ProtNLM"/>
    </source>
</evidence>
<proteinExistence type="predicted"/>
<evidence type="ECO:0000313" key="2">
    <source>
        <dbReference type="Proteomes" id="UP001501920"/>
    </source>
</evidence>